<dbReference type="GO" id="GO:0005886">
    <property type="term" value="C:plasma membrane"/>
    <property type="evidence" value="ECO:0007669"/>
    <property type="project" value="UniProtKB-SubCell"/>
</dbReference>
<dbReference type="SUPFAM" id="SSF82861">
    <property type="entry name" value="Mechanosensitive channel protein MscS (YggB), transmembrane region"/>
    <property type="match status" value="1"/>
</dbReference>
<dbReference type="KEGG" id="ttk:TST_0065"/>
<feature type="domain" description="Mechanosensitive ion channel MscS C-terminal" evidence="11">
    <location>
        <begin position="618"/>
        <end position="706"/>
    </location>
</feature>
<feature type="chain" id="PRO_5006616357" description="Mechanosensitive ion channel" evidence="9">
    <location>
        <begin position="21"/>
        <end position="730"/>
    </location>
</feature>
<dbReference type="InterPro" id="IPR011066">
    <property type="entry name" value="MscS_channel_C_sf"/>
</dbReference>
<dbReference type="GO" id="GO:0008381">
    <property type="term" value="F:mechanosensitive monoatomic ion channel activity"/>
    <property type="evidence" value="ECO:0007669"/>
    <property type="project" value="UniProtKB-ARBA"/>
</dbReference>
<feature type="domain" description="Mechanosensitive ion channel MscS" evidence="10">
    <location>
        <begin position="544"/>
        <end position="609"/>
    </location>
</feature>
<feature type="coiled-coil region" evidence="7">
    <location>
        <begin position="178"/>
        <end position="294"/>
    </location>
</feature>
<evidence type="ECO:0000256" key="6">
    <source>
        <dbReference type="ARBA" id="ARBA00023136"/>
    </source>
</evidence>
<keyword evidence="13" id="KW-1185">Reference proteome</keyword>
<evidence type="ECO:0000256" key="4">
    <source>
        <dbReference type="ARBA" id="ARBA00022692"/>
    </source>
</evidence>
<evidence type="ECO:0000256" key="8">
    <source>
        <dbReference type="SAM" id="Phobius"/>
    </source>
</evidence>
<dbReference type="STRING" id="1298851.TST_0065"/>
<dbReference type="SUPFAM" id="SSF50182">
    <property type="entry name" value="Sm-like ribonucleoproteins"/>
    <property type="match status" value="1"/>
</dbReference>
<dbReference type="PATRIC" id="fig|1298851.3.peg.68"/>
<dbReference type="InterPro" id="IPR006685">
    <property type="entry name" value="MscS_channel_2nd"/>
</dbReference>
<dbReference type="InterPro" id="IPR023408">
    <property type="entry name" value="MscS_beta-dom_sf"/>
</dbReference>
<dbReference type="InterPro" id="IPR010920">
    <property type="entry name" value="LSM_dom_sf"/>
</dbReference>
<dbReference type="InterPro" id="IPR049278">
    <property type="entry name" value="MS_channel_C"/>
</dbReference>
<feature type="signal peptide" evidence="9">
    <location>
        <begin position="1"/>
        <end position="20"/>
    </location>
</feature>
<evidence type="ECO:0000256" key="3">
    <source>
        <dbReference type="ARBA" id="ARBA00022475"/>
    </source>
</evidence>
<keyword evidence="7" id="KW-0175">Coiled coil</keyword>
<evidence type="ECO:0000256" key="1">
    <source>
        <dbReference type="ARBA" id="ARBA00004651"/>
    </source>
</evidence>
<dbReference type="Gene3D" id="2.30.30.60">
    <property type="match status" value="1"/>
</dbReference>
<evidence type="ECO:0000256" key="9">
    <source>
        <dbReference type="SAM" id="SignalP"/>
    </source>
</evidence>
<dbReference type="Pfam" id="PF00924">
    <property type="entry name" value="MS_channel_2nd"/>
    <property type="match status" value="1"/>
</dbReference>
<feature type="transmembrane region" description="Helical" evidence="8">
    <location>
        <begin position="529"/>
        <end position="556"/>
    </location>
</feature>
<evidence type="ECO:0000313" key="12">
    <source>
        <dbReference type="EMBL" id="BAT70875.1"/>
    </source>
</evidence>
<feature type="coiled-coil region" evidence="7">
    <location>
        <begin position="32"/>
        <end position="72"/>
    </location>
</feature>
<evidence type="ECO:0000256" key="2">
    <source>
        <dbReference type="ARBA" id="ARBA00008017"/>
    </source>
</evidence>
<comment type="subcellular location">
    <subcellularLocation>
        <location evidence="1">Cell membrane</location>
        <topology evidence="1">Multi-pass membrane protein</topology>
    </subcellularLocation>
</comment>
<reference evidence="13" key="1">
    <citation type="journal article" date="2018" name="Science">
        <title>A primordial and reversible TCA cycle in a facultatively chemolithoautotrophic thermophile.</title>
        <authorList>
            <person name="Nunoura T."/>
            <person name="Chikaraishi Y."/>
            <person name="Izaki R."/>
            <person name="Suwa T."/>
            <person name="Sato T."/>
            <person name="Harada T."/>
            <person name="Mori K."/>
            <person name="Kato Y."/>
            <person name="Miyazaki M."/>
            <person name="Shimamura S."/>
            <person name="Yanagawa K."/>
            <person name="Shuto A."/>
            <person name="Ohkouchi N."/>
            <person name="Fujita N."/>
            <person name="Takaki Y."/>
            <person name="Atomi H."/>
            <person name="Takai K."/>
        </authorList>
    </citation>
    <scope>NUCLEOTIDE SEQUENCE [LARGE SCALE GENOMIC DNA]</scope>
    <source>
        <strain evidence="13">DSM 17441 / JCM 13301 / NBRC 103674 / ABI70S6</strain>
    </source>
</reference>
<feature type="transmembrane region" description="Helical" evidence="8">
    <location>
        <begin position="456"/>
        <end position="479"/>
    </location>
</feature>
<dbReference type="Proteomes" id="UP000063234">
    <property type="component" value="Chromosome"/>
</dbReference>
<dbReference type="PANTHER" id="PTHR30347:SF1">
    <property type="entry name" value="MECHANOSENSITIVE CHANNEL MSCK"/>
    <property type="match status" value="1"/>
</dbReference>
<evidence type="ECO:0000313" key="13">
    <source>
        <dbReference type="Proteomes" id="UP000063234"/>
    </source>
</evidence>
<dbReference type="EMBL" id="AP013035">
    <property type="protein sequence ID" value="BAT70875.1"/>
    <property type="molecule type" value="Genomic_DNA"/>
</dbReference>
<feature type="transmembrane region" description="Helical" evidence="8">
    <location>
        <begin position="505"/>
        <end position="523"/>
    </location>
</feature>
<keyword evidence="4 8" id="KW-0812">Transmembrane</keyword>
<dbReference type="Gene3D" id="1.10.287.1260">
    <property type="match status" value="1"/>
</dbReference>
<dbReference type="OrthoDB" id="9809206at2"/>
<sequence length="730" mass="84599">MIKRFNLCFCFLVFTMICNAAVPLITSPKPDLQNLQLQQQIITESLKELTQQKKNKKEVRNLIELLNDLKESFSKHSKAPEAPKLSLEFPEINKNAPTIADLQKLISFGLKIKTEISSTTQKLSYDKQELESLESALKDVYSKYLVKWQDNKKDLEDYQILTELLSLQQKWILINRDIEMEEKKIQILQEAYDKWKNTLEEVFSKLKVTPQELQALSQKLSKVQADLQKATRELENIRKLYNQKITLTELKLARLKKKESRYVKLREKYYHALIDLYKTKIDQAEAEKGRTQTEYERASFWNSLAQCVAKKCAPKEALNKIQEFKNSLDEKQRELQKIDFKISYTEQQINSIYSAINFYKAERQSAKGYEKLYSQIIDINKTLQTELQILLDQLIREKDSLNSIIFEFSQILPLWENRISNIAKLSKTAKNIAQKTKQKLINILYYPLFTIGKQPFTLLTLIKCIIISVVGLFIIKLLLKRLATFFSTLGMEEGEIQSVNTLIKYFLYLLLFLIALGIAGINISQITLIFGALSVGIGFGLQTIANNFISGIILLLERSIRVGDVIELEDGTVGIVKKINIRSTVLRTLSALEIIVPNSDMISKRISTWTYEDDWRLVTVPFGVAYGSDVDKVKKVVLEVAKKIPFTKEDKDHQTKVWFVEFGDSSLNFQLAFWVRLRQIDRPLAEVKDLYLTEIYKAFNREGIEIPFPQLDLHVKEIPNLSSSHKWENR</sequence>
<dbReference type="AlphaFoldDB" id="A0A0S3QRB1"/>
<gene>
    <name evidence="12" type="primary">kefA</name>
    <name evidence="12" type="ORF">TST_0065</name>
</gene>
<proteinExistence type="inferred from homology"/>
<evidence type="ECO:0000259" key="11">
    <source>
        <dbReference type="Pfam" id="PF21082"/>
    </source>
</evidence>
<dbReference type="PANTHER" id="PTHR30347">
    <property type="entry name" value="POTASSIUM CHANNEL RELATED"/>
    <property type="match status" value="1"/>
</dbReference>
<comment type="similarity">
    <text evidence="2">Belongs to the MscS (TC 1.A.23) family.</text>
</comment>
<keyword evidence="3" id="KW-1003">Cell membrane</keyword>
<dbReference type="Pfam" id="PF21082">
    <property type="entry name" value="MS_channel_3rd"/>
    <property type="match status" value="1"/>
</dbReference>
<dbReference type="InterPro" id="IPR052702">
    <property type="entry name" value="MscS-like_channel"/>
</dbReference>
<dbReference type="InterPro" id="IPR011014">
    <property type="entry name" value="MscS_channel_TM-2"/>
</dbReference>
<protein>
    <recommendedName>
        <fullName evidence="14">Mechanosensitive ion channel</fullName>
    </recommendedName>
</protein>
<dbReference type="RefSeq" id="WP_083498533.1">
    <property type="nucleotide sequence ID" value="NZ_AP013035.1"/>
</dbReference>
<dbReference type="SUPFAM" id="SSF82689">
    <property type="entry name" value="Mechanosensitive channel protein MscS (YggB), C-terminal domain"/>
    <property type="match status" value="1"/>
</dbReference>
<keyword evidence="9" id="KW-0732">Signal</keyword>
<accession>A0A0S3QRB1</accession>
<evidence type="ECO:0000256" key="5">
    <source>
        <dbReference type="ARBA" id="ARBA00022989"/>
    </source>
</evidence>
<name>A0A0S3QRB1_THET7</name>
<evidence type="ECO:0008006" key="14">
    <source>
        <dbReference type="Google" id="ProtNLM"/>
    </source>
</evidence>
<organism evidence="12 13">
    <name type="scientific">Thermosulfidibacter takaii (strain DSM 17441 / JCM 13301 / NBRC 103674 / ABI70S6)</name>
    <dbReference type="NCBI Taxonomy" id="1298851"/>
    <lineage>
        <taxon>Bacteria</taxon>
        <taxon>Pseudomonadati</taxon>
        <taxon>Thermosulfidibacterota</taxon>
        <taxon>Thermosulfidibacteria</taxon>
        <taxon>Thermosulfidibacterales</taxon>
        <taxon>Thermosulfidibacteraceae</taxon>
    </lineage>
</organism>
<evidence type="ECO:0000259" key="10">
    <source>
        <dbReference type="Pfam" id="PF00924"/>
    </source>
</evidence>
<evidence type="ECO:0000256" key="7">
    <source>
        <dbReference type="SAM" id="Coils"/>
    </source>
</evidence>
<dbReference type="Gene3D" id="3.30.70.100">
    <property type="match status" value="1"/>
</dbReference>
<keyword evidence="5 8" id="KW-1133">Transmembrane helix</keyword>
<keyword evidence="6 8" id="KW-0472">Membrane</keyword>